<sequence length="142" mass="16661">PLKRWDPLSTVKISSEDFGFRKERERFYGHYSYISPIRGKRPKGFKNLEEEKRYYDCSKGILAKYKDVFTSVIEGKPIYDDWGSKIGDGFTIIIAEDETRRDEPFLEVPHQIEKIPETSKALTLINRYPSMARVVDGEIEEY</sequence>
<feature type="non-terminal residue" evidence="1">
    <location>
        <position position="1"/>
    </location>
</feature>
<comment type="caution">
    <text evidence="1">The sequence shown here is derived from an EMBL/GenBank/DDBJ whole genome shotgun (WGS) entry which is preliminary data.</text>
</comment>
<gene>
    <name evidence="1" type="ORF">LCGC14_1161300</name>
</gene>
<evidence type="ECO:0000313" key="1">
    <source>
        <dbReference type="EMBL" id="KKM98101.1"/>
    </source>
</evidence>
<organism evidence="1">
    <name type="scientific">marine sediment metagenome</name>
    <dbReference type="NCBI Taxonomy" id="412755"/>
    <lineage>
        <taxon>unclassified sequences</taxon>
        <taxon>metagenomes</taxon>
        <taxon>ecological metagenomes</taxon>
    </lineage>
</organism>
<dbReference type="AlphaFoldDB" id="A0A0F9MFH9"/>
<name>A0A0F9MFH9_9ZZZZ</name>
<reference evidence="1" key="1">
    <citation type="journal article" date="2015" name="Nature">
        <title>Complex archaea that bridge the gap between prokaryotes and eukaryotes.</title>
        <authorList>
            <person name="Spang A."/>
            <person name="Saw J.H."/>
            <person name="Jorgensen S.L."/>
            <person name="Zaremba-Niedzwiedzka K."/>
            <person name="Martijn J."/>
            <person name="Lind A.E."/>
            <person name="van Eijk R."/>
            <person name="Schleper C."/>
            <person name="Guy L."/>
            <person name="Ettema T.J."/>
        </authorList>
    </citation>
    <scope>NUCLEOTIDE SEQUENCE</scope>
</reference>
<dbReference type="EMBL" id="LAZR01005665">
    <property type="protein sequence ID" value="KKM98101.1"/>
    <property type="molecule type" value="Genomic_DNA"/>
</dbReference>
<proteinExistence type="predicted"/>
<protein>
    <submittedName>
        <fullName evidence="1">Uncharacterized protein</fullName>
    </submittedName>
</protein>
<accession>A0A0F9MFH9</accession>